<dbReference type="Gene3D" id="1.10.10.60">
    <property type="entry name" value="Homeodomain-like"/>
    <property type="match status" value="1"/>
</dbReference>
<comment type="caution">
    <text evidence="4">The sequence shown here is derived from an EMBL/GenBank/DDBJ whole genome shotgun (WGS) entry which is preliminary data.</text>
</comment>
<feature type="chain" id="PRO_5042156631" description="Myb-like domain-containing protein" evidence="2">
    <location>
        <begin position="22"/>
        <end position="183"/>
    </location>
</feature>
<feature type="compositionally biased region" description="Polar residues" evidence="1">
    <location>
        <begin position="98"/>
        <end position="107"/>
    </location>
</feature>
<dbReference type="EMBL" id="JAODAN010000002">
    <property type="protein sequence ID" value="KAK1926163.1"/>
    <property type="molecule type" value="Genomic_DNA"/>
</dbReference>
<dbReference type="CDD" id="cd00167">
    <property type="entry name" value="SANT"/>
    <property type="match status" value="1"/>
</dbReference>
<evidence type="ECO:0000313" key="4">
    <source>
        <dbReference type="EMBL" id="KAK1926163.1"/>
    </source>
</evidence>
<dbReference type="Proteomes" id="UP001182556">
    <property type="component" value="Unassembled WGS sequence"/>
</dbReference>
<accession>A0AAD9FU58</accession>
<evidence type="ECO:0000256" key="2">
    <source>
        <dbReference type="SAM" id="SignalP"/>
    </source>
</evidence>
<name>A0AAD9FU58_PAPLA</name>
<feature type="compositionally biased region" description="Low complexity" evidence="1">
    <location>
        <begin position="108"/>
        <end position="125"/>
    </location>
</feature>
<feature type="signal peptide" evidence="2">
    <location>
        <begin position="1"/>
        <end position="21"/>
    </location>
</feature>
<keyword evidence="2" id="KW-0732">Signal</keyword>
<evidence type="ECO:0000259" key="3">
    <source>
        <dbReference type="PROSITE" id="PS50090"/>
    </source>
</evidence>
<dbReference type="InterPro" id="IPR009057">
    <property type="entry name" value="Homeodomain-like_sf"/>
</dbReference>
<protein>
    <recommendedName>
        <fullName evidence="3">Myb-like domain-containing protein</fullName>
    </recommendedName>
</protein>
<feature type="compositionally biased region" description="Pro residues" evidence="1">
    <location>
        <begin position="79"/>
        <end position="90"/>
    </location>
</feature>
<reference evidence="4" key="1">
    <citation type="submission" date="2023-02" db="EMBL/GenBank/DDBJ databases">
        <title>Identification and recombinant expression of a fungal hydrolase from Papiliotrema laurentii that hydrolyzes apple cutin and clears colloidal polyester polyurethane.</title>
        <authorList>
            <consortium name="DOE Joint Genome Institute"/>
            <person name="Roman V.A."/>
            <person name="Bojanowski C."/>
            <person name="Crable B.R."/>
            <person name="Wagner D.N."/>
            <person name="Hung C.S."/>
            <person name="Nadeau L.J."/>
            <person name="Schratz L."/>
            <person name="Haridas S."/>
            <person name="Pangilinan J."/>
            <person name="Lipzen A."/>
            <person name="Na H."/>
            <person name="Yan M."/>
            <person name="Ng V."/>
            <person name="Grigoriev I.V."/>
            <person name="Spatafora J.W."/>
            <person name="Barlow D."/>
            <person name="Biffinger J."/>
            <person name="Kelley-Loughnane N."/>
            <person name="Varaljay V.A."/>
            <person name="Crookes-Goodson W.J."/>
        </authorList>
    </citation>
    <scope>NUCLEOTIDE SEQUENCE</scope>
    <source>
        <strain evidence="4">5307AH</strain>
    </source>
</reference>
<proteinExistence type="predicted"/>
<keyword evidence="5" id="KW-1185">Reference proteome</keyword>
<dbReference type="AlphaFoldDB" id="A0AAD9FU58"/>
<dbReference type="InterPro" id="IPR001005">
    <property type="entry name" value="SANT/Myb"/>
</dbReference>
<feature type="domain" description="Myb-like" evidence="3">
    <location>
        <begin position="125"/>
        <end position="170"/>
    </location>
</feature>
<feature type="compositionally biased region" description="Low complexity" evidence="1">
    <location>
        <begin position="68"/>
        <end position="78"/>
    </location>
</feature>
<evidence type="ECO:0000256" key="1">
    <source>
        <dbReference type="SAM" id="MobiDB-lite"/>
    </source>
</evidence>
<gene>
    <name evidence="4" type="ORF">DB88DRAFT_521248</name>
</gene>
<sequence>MAGALSFNLATLSAAIPLATGKDPHYRLVVVKHATRALPHHLSQGKVGQTVTFIFRSPPFFIPNHLEPSSAMPASKPAPSTPKRPQPYPKAEPIALDESSSIDGLTTPNSKPSKQESPSKSPGKPWTGEELQAIFRFTLKNGSPKGDSWWAGAVPGRTGSQCRNAWRFRVLPLIEAALAAGGK</sequence>
<organism evidence="4 5">
    <name type="scientific">Papiliotrema laurentii</name>
    <name type="common">Cryptococcus laurentii</name>
    <dbReference type="NCBI Taxonomy" id="5418"/>
    <lineage>
        <taxon>Eukaryota</taxon>
        <taxon>Fungi</taxon>
        <taxon>Dikarya</taxon>
        <taxon>Basidiomycota</taxon>
        <taxon>Agaricomycotina</taxon>
        <taxon>Tremellomycetes</taxon>
        <taxon>Tremellales</taxon>
        <taxon>Rhynchogastremaceae</taxon>
        <taxon>Papiliotrema</taxon>
    </lineage>
</organism>
<dbReference type="SUPFAM" id="SSF46689">
    <property type="entry name" value="Homeodomain-like"/>
    <property type="match status" value="1"/>
</dbReference>
<evidence type="ECO:0000313" key="5">
    <source>
        <dbReference type="Proteomes" id="UP001182556"/>
    </source>
</evidence>
<feature type="region of interest" description="Disordered" evidence="1">
    <location>
        <begin position="66"/>
        <end position="127"/>
    </location>
</feature>
<dbReference type="PROSITE" id="PS50090">
    <property type="entry name" value="MYB_LIKE"/>
    <property type="match status" value="1"/>
</dbReference>